<name>R0K0U2_ANAPL</name>
<gene>
    <name evidence="1" type="ORF">Anapl_02225</name>
</gene>
<dbReference type="AlphaFoldDB" id="R0K0U2"/>
<keyword evidence="2" id="KW-1185">Reference proteome</keyword>
<sequence>MHRLNGILMETIQGWSLAPGEMRTAVWLGLTFRSQAGDVFFLQGNLRVVIKQKDGAAGVQGSCTQRWASSIFFAFMVSLNQKGECTENIREEIFNHCTSCSVQGAMEAGIVNGASYADVERELCKAVKSRGEFFGCLKPWWSEGAPLYPALKEMAPVVTTSPNFARSNTEKANSRNQVAKPTVLKGGESRRCIAGECAKSVLMAVCSPAHACTLLTSRFSPREAFRGPVLAIWFAGDVRQLLLGSQKPSRISMASTTCRRPGKFTVVEEDGPGRCSALRTCFSSAAKRRCCFPDFCELTKKKRHQSQRVYMYVSPDSQVAPIEESCITGPAGSPRRPLFLLLKMTGSNMPFQSLHTSPFALPLARASSGDVAVAPSSAHIVMASTCRPRPAWLGSRLVARLPACVPLALASNPGLKFQILTKFILDCLQLQKPGSDKAVFNEDIGGKELCWLDRALPCRAALRWARKRSSPCLGSMAAGRKTGGQCLFLPPRVTPQSLFTAAASSASSQSKRTAAESLNSSTNAKNKSSLPYFFHLT</sequence>
<organism evidence="1 2">
    <name type="scientific">Anas platyrhynchos</name>
    <name type="common">Mallard</name>
    <name type="synonym">Anas boschas</name>
    <dbReference type="NCBI Taxonomy" id="8839"/>
    <lineage>
        <taxon>Eukaryota</taxon>
        <taxon>Metazoa</taxon>
        <taxon>Chordata</taxon>
        <taxon>Craniata</taxon>
        <taxon>Vertebrata</taxon>
        <taxon>Euteleostomi</taxon>
        <taxon>Archelosauria</taxon>
        <taxon>Archosauria</taxon>
        <taxon>Dinosauria</taxon>
        <taxon>Saurischia</taxon>
        <taxon>Theropoda</taxon>
        <taxon>Coelurosauria</taxon>
        <taxon>Aves</taxon>
        <taxon>Neognathae</taxon>
        <taxon>Galloanserae</taxon>
        <taxon>Anseriformes</taxon>
        <taxon>Anatidae</taxon>
        <taxon>Anatinae</taxon>
        <taxon>Anas</taxon>
    </lineage>
</organism>
<evidence type="ECO:0000313" key="2">
    <source>
        <dbReference type="Proteomes" id="UP000296049"/>
    </source>
</evidence>
<dbReference type="Proteomes" id="UP000296049">
    <property type="component" value="Unassembled WGS sequence"/>
</dbReference>
<evidence type="ECO:0000313" key="1">
    <source>
        <dbReference type="EMBL" id="EOB03551.1"/>
    </source>
</evidence>
<reference evidence="2" key="1">
    <citation type="journal article" date="2013" name="Nat. Genet.">
        <title>The duck genome and transcriptome provide insight into an avian influenza virus reservoir species.</title>
        <authorList>
            <person name="Huang Y."/>
            <person name="Li Y."/>
            <person name="Burt D.W."/>
            <person name="Chen H."/>
            <person name="Zhang Y."/>
            <person name="Qian W."/>
            <person name="Kim H."/>
            <person name="Gan S."/>
            <person name="Zhao Y."/>
            <person name="Li J."/>
            <person name="Yi K."/>
            <person name="Feng H."/>
            <person name="Zhu P."/>
            <person name="Li B."/>
            <person name="Liu Q."/>
            <person name="Fairley S."/>
            <person name="Magor K.E."/>
            <person name="Du Z."/>
            <person name="Hu X."/>
            <person name="Goodman L."/>
            <person name="Tafer H."/>
            <person name="Vignal A."/>
            <person name="Lee T."/>
            <person name="Kim K.W."/>
            <person name="Sheng Z."/>
            <person name="An Y."/>
            <person name="Searle S."/>
            <person name="Herrero J."/>
            <person name="Groenen M.A."/>
            <person name="Crooijmans R.P."/>
            <person name="Faraut T."/>
            <person name="Cai Q."/>
            <person name="Webster R.G."/>
            <person name="Aldridge J.R."/>
            <person name="Warren W.C."/>
            <person name="Bartschat S."/>
            <person name="Kehr S."/>
            <person name="Marz M."/>
            <person name="Stadler P.F."/>
            <person name="Smith J."/>
            <person name="Kraus R.H."/>
            <person name="Zhao Y."/>
            <person name="Ren L."/>
            <person name="Fei J."/>
            <person name="Morisson M."/>
            <person name="Kaiser P."/>
            <person name="Griffin D.K."/>
            <person name="Rao M."/>
            <person name="Pitel F."/>
            <person name="Wang J."/>
            <person name="Li N."/>
        </authorList>
    </citation>
    <scope>NUCLEOTIDE SEQUENCE [LARGE SCALE GENOMIC DNA]</scope>
</reference>
<accession>R0K0U2</accession>
<protein>
    <submittedName>
        <fullName evidence="1">Uncharacterized protein</fullName>
    </submittedName>
</protein>
<dbReference type="EMBL" id="KB742848">
    <property type="protein sequence ID" value="EOB03551.1"/>
    <property type="molecule type" value="Genomic_DNA"/>
</dbReference>
<proteinExistence type="predicted"/>